<dbReference type="Proteomes" id="UP001212085">
    <property type="component" value="Chromosome"/>
</dbReference>
<keyword evidence="5" id="KW-1185">Reference proteome</keyword>
<dbReference type="EMBL" id="VUNP01000001">
    <property type="protein sequence ID" value="MST52910.1"/>
    <property type="molecule type" value="Genomic_DNA"/>
</dbReference>
<dbReference type="AlphaFoldDB" id="A0A6N7WLV7"/>
<reference evidence="3 5" key="2">
    <citation type="submission" date="2022-12" db="EMBL/GenBank/DDBJ databases">
        <title>Streptococcus alactolyticus LGM, complete genome.</title>
        <authorList>
            <person name="Liu Z."/>
            <person name="Mu C."/>
            <person name="Zhu W."/>
        </authorList>
    </citation>
    <scope>NUCLEOTIDE SEQUENCE [LARGE SCALE GENOMIC DNA]</scope>
    <source>
        <strain evidence="3 5">LGM</strain>
    </source>
</reference>
<dbReference type="InterPro" id="IPR028105">
    <property type="entry name" value="DUF4651"/>
</dbReference>
<protein>
    <submittedName>
        <fullName evidence="2">DUF4651 domain-containing protein</fullName>
    </submittedName>
</protein>
<evidence type="ECO:0000313" key="3">
    <source>
        <dbReference type="EMBL" id="WBB06513.1"/>
    </source>
</evidence>
<keyword evidence="1" id="KW-0812">Transmembrane</keyword>
<keyword evidence="1" id="KW-0472">Membrane</keyword>
<gene>
    <name evidence="2" type="ORF">FYJ82_00315</name>
    <name evidence="3" type="ORF">O6R09_00740</name>
</gene>
<sequence length="96" mass="10846">MISKKSSFLLGSSVVGVTGLIAFSTMLSKQQEKKRQERVKREVRDCFSQLGSILVLYVNHFESDKTTTTGGVVLTDGRTFRFVHQRGDISYVEEKK</sequence>
<accession>A0A6N7WLV7</accession>
<reference evidence="2 4" key="1">
    <citation type="submission" date="2019-08" db="EMBL/GenBank/DDBJ databases">
        <title>In-depth cultivation of the pig gut microbiome towards novel bacterial diversity and tailored functional studies.</title>
        <authorList>
            <person name="Wylensek D."/>
            <person name="Hitch T.C.A."/>
            <person name="Clavel T."/>
        </authorList>
    </citation>
    <scope>NUCLEOTIDE SEQUENCE [LARGE SCALE GENOMIC DNA]</scope>
    <source>
        <strain evidence="2 4">BL-178-WT-3A</strain>
    </source>
</reference>
<dbReference type="Pfam" id="PF15513">
    <property type="entry name" value="DUF4651"/>
    <property type="match status" value="1"/>
</dbReference>
<evidence type="ECO:0000313" key="5">
    <source>
        <dbReference type="Proteomes" id="UP001212085"/>
    </source>
</evidence>
<dbReference type="EMBL" id="CP114883">
    <property type="protein sequence ID" value="WBB06513.1"/>
    <property type="molecule type" value="Genomic_DNA"/>
</dbReference>
<name>A0A6N7WLV7_STRAY</name>
<keyword evidence="1" id="KW-1133">Transmembrane helix</keyword>
<organism evidence="2 4">
    <name type="scientific">Streptococcus alactolyticus</name>
    <dbReference type="NCBI Taxonomy" id="29389"/>
    <lineage>
        <taxon>Bacteria</taxon>
        <taxon>Bacillati</taxon>
        <taxon>Bacillota</taxon>
        <taxon>Bacilli</taxon>
        <taxon>Lactobacillales</taxon>
        <taxon>Streptococcaceae</taxon>
        <taxon>Streptococcus</taxon>
    </lineage>
</organism>
<evidence type="ECO:0000313" key="2">
    <source>
        <dbReference type="EMBL" id="MST52910.1"/>
    </source>
</evidence>
<feature type="transmembrane region" description="Helical" evidence="1">
    <location>
        <begin position="6"/>
        <end position="28"/>
    </location>
</feature>
<proteinExistence type="predicted"/>
<evidence type="ECO:0000256" key="1">
    <source>
        <dbReference type="SAM" id="Phobius"/>
    </source>
</evidence>
<dbReference type="RefSeq" id="WP_154454138.1">
    <property type="nucleotide sequence ID" value="NZ_BRXN01000011.1"/>
</dbReference>
<dbReference type="GeneID" id="99637355"/>
<dbReference type="Gene3D" id="3.10.450.400">
    <property type="entry name" value="Uncharacterised protein PF15513, DUF4651"/>
    <property type="match status" value="1"/>
</dbReference>
<dbReference type="Proteomes" id="UP000471052">
    <property type="component" value="Unassembled WGS sequence"/>
</dbReference>
<evidence type="ECO:0000313" key="4">
    <source>
        <dbReference type="Proteomes" id="UP000471052"/>
    </source>
</evidence>